<dbReference type="EMBL" id="JAGGNH010000007">
    <property type="protein sequence ID" value="KAJ0966998.1"/>
    <property type="molecule type" value="Genomic_DNA"/>
</dbReference>
<dbReference type="GO" id="GO:0003723">
    <property type="term" value="F:RNA binding"/>
    <property type="evidence" value="ECO:0007669"/>
    <property type="project" value="InterPro"/>
</dbReference>
<dbReference type="InterPro" id="IPR046960">
    <property type="entry name" value="PPR_At4g14850-like_plant"/>
</dbReference>
<dbReference type="Pfam" id="PF13041">
    <property type="entry name" value="PPR_2"/>
    <property type="match status" value="1"/>
</dbReference>
<dbReference type="Proteomes" id="UP001085076">
    <property type="component" value="Miscellaneous, Linkage group lg07"/>
</dbReference>
<feature type="repeat" description="PPR" evidence="2">
    <location>
        <begin position="22"/>
        <end position="52"/>
    </location>
</feature>
<proteinExistence type="predicted"/>
<feature type="repeat" description="PPR" evidence="2">
    <location>
        <begin position="159"/>
        <end position="194"/>
    </location>
</feature>
<evidence type="ECO:0000313" key="4">
    <source>
        <dbReference type="Proteomes" id="UP001085076"/>
    </source>
</evidence>
<dbReference type="Pfam" id="PF01535">
    <property type="entry name" value="PPR"/>
    <property type="match status" value="2"/>
</dbReference>
<dbReference type="Gene3D" id="1.25.40.10">
    <property type="entry name" value="Tetratricopeptide repeat domain"/>
    <property type="match status" value="3"/>
</dbReference>
<keyword evidence="1" id="KW-0677">Repeat</keyword>
<protein>
    <recommendedName>
        <fullName evidence="5">Pentatricopeptide repeat-containing protein</fullName>
    </recommendedName>
</protein>
<sequence>MYSRGGDSKSAKIIFDRVSKKSLVSWTAMISGYVYNGQPREGLDMLIRMRSLENFSLDSVLLVCAITACSETASFQACRQFHACGLKLGLLNSKAVQNSLVSAYGKCGHADFAFRVFREMICLDIVSWNAMITSYAINGRGEEAVALFHDMVKCGQEADGVTYLSLLMACNYAGLVDDGLVIFGTMMKDKRIEPSEGHYGCLVDMLSRAGRLQDAQNIVNTQLDDTSPAVWKALLGGANIHGNIKLAEIAAERVFHMDSKDSGHVVQLSNTFASVRTSTSAIAVVFTLGQENFPCTKFQVQWFSLS</sequence>
<comment type="caution">
    <text evidence="3">The sequence shown here is derived from an EMBL/GenBank/DDBJ whole genome shotgun (WGS) entry which is preliminary data.</text>
</comment>
<organism evidence="3 4">
    <name type="scientific">Dioscorea zingiberensis</name>
    <dbReference type="NCBI Taxonomy" id="325984"/>
    <lineage>
        <taxon>Eukaryota</taxon>
        <taxon>Viridiplantae</taxon>
        <taxon>Streptophyta</taxon>
        <taxon>Embryophyta</taxon>
        <taxon>Tracheophyta</taxon>
        <taxon>Spermatophyta</taxon>
        <taxon>Magnoliopsida</taxon>
        <taxon>Liliopsida</taxon>
        <taxon>Dioscoreales</taxon>
        <taxon>Dioscoreaceae</taxon>
        <taxon>Dioscorea</taxon>
    </lineage>
</organism>
<dbReference type="PANTHER" id="PTHR47926">
    <property type="entry name" value="PENTATRICOPEPTIDE REPEAT-CONTAINING PROTEIN"/>
    <property type="match status" value="1"/>
</dbReference>
<gene>
    <name evidence="3" type="ORF">J5N97_023915</name>
</gene>
<dbReference type="GO" id="GO:0099402">
    <property type="term" value="P:plant organ development"/>
    <property type="evidence" value="ECO:0007669"/>
    <property type="project" value="UniProtKB-ARBA"/>
</dbReference>
<dbReference type="PROSITE" id="PS51375">
    <property type="entry name" value="PPR"/>
    <property type="match status" value="3"/>
</dbReference>
<dbReference type="NCBIfam" id="TIGR00756">
    <property type="entry name" value="PPR"/>
    <property type="match status" value="3"/>
</dbReference>
<evidence type="ECO:0000256" key="2">
    <source>
        <dbReference type="PROSITE-ProRule" id="PRU00708"/>
    </source>
</evidence>
<reference evidence="3" key="1">
    <citation type="submission" date="2021-03" db="EMBL/GenBank/DDBJ databases">
        <authorList>
            <person name="Li Z."/>
            <person name="Yang C."/>
        </authorList>
    </citation>
    <scope>NUCLEOTIDE SEQUENCE</scope>
    <source>
        <strain evidence="3">Dzin_1.0</strain>
        <tissue evidence="3">Leaf</tissue>
    </source>
</reference>
<evidence type="ECO:0008006" key="5">
    <source>
        <dbReference type="Google" id="ProtNLM"/>
    </source>
</evidence>
<name>A0A9D5C623_9LILI</name>
<dbReference type="AlphaFoldDB" id="A0A9D5C623"/>
<accession>A0A9D5C623</accession>
<dbReference type="InterPro" id="IPR011990">
    <property type="entry name" value="TPR-like_helical_dom_sf"/>
</dbReference>
<evidence type="ECO:0000313" key="3">
    <source>
        <dbReference type="EMBL" id="KAJ0966998.1"/>
    </source>
</evidence>
<evidence type="ECO:0000256" key="1">
    <source>
        <dbReference type="ARBA" id="ARBA00022737"/>
    </source>
</evidence>
<dbReference type="OrthoDB" id="185373at2759"/>
<dbReference type="FunFam" id="1.25.40.10:FF:000158">
    <property type="entry name" value="pentatricopeptide repeat-containing protein At2g33680"/>
    <property type="match status" value="1"/>
</dbReference>
<keyword evidence="4" id="KW-1185">Reference proteome</keyword>
<dbReference type="InterPro" id="IPR002885">
    <property type="entry name" value="PPR_rpt"/>
</dbReference>
<dbReference type="PANTHER" id="PTHR47926:SF452">
    <property type="entry name" value="PENTATRICOPEPTIDE REPEAT-CONTAINING PROTEIN"/>
    <property type="match status" value="1"/>
</dbReference>
<reference evidence="3" key="2">
    <citation type="journal article" date="2022" name="Hortic Res">
        <title>The genome of Dioscorea zingiberensis sheds light on the biosynthesis, origin and evolution of the medicinally important diosgenin saponins.</title>
        <authorList>
            <person name="Li Y."/>
            <person name="Tan C."/>
            <person name="Li Z."/>
            <person name="Guo J."/>
            <person name="Li S."/>
            <person name="Chen X."/>
            <person name="Wang C."/>
            <person name="Dai X."/>
            <person name="Yang H."/>
            <person name="Song W."/>
            <person name="Hou L."/>
            <person name="Xu J."/>
            <person name="Tong Z."/>
            <person name="Xu A."/>
            <person name="Yuan X."/>
            <person name="Wang W."/>
            <person name="Yang Q."/>
            <person name="Chen L."/>
            <person name="Sun Z."/>
            <person name="Wang K."/>
            <person name="Pan B."/>
            <person name="Chen J."/>
            <person name="Bao Y."/>
            <person name="Liu F."/>
            <person name="Qi X."/>
            <person name="Gang D.R."/>
            <person name="Wen J."/>
            <person name="Li J."/>
        </authorList>
    </citation>
    <scope>NUCLEOTIDE SEQUENCE</scope>
    <source>
        <strain evidence="3">Dzin_1.0</strain>
    </source>
</reference>
<dbReference type="GO" id="GO:0009451">
    <property type="term" value="P:RNA modification"/>
    <property type="evidence" value="ECO:0007669"/>
    <property type="project" value="InterPro"/>
</dbReference>
<feature type="repeat" description="PPR" evidence="2">
    <location>
        <begin position="124"/>
        <end position="158"/>
    </location>
</feature>